<name>A0A9P6CLN7_9AGAR</name>
<dbReference type="Proteomes" id="UP000807353">
    <property type="component" value="Unassembled WGS sequence"/>
</dbReference>
<feature type="compositionally biased region" description="Polar residues" evidence="1">
    <location>
        <begin position="111"/>
        <end position="120"/>
    </location>
</feature>
<dbReference type="EMBL" id="MU150249">
    <property type="protein sequence ID" value="KAF9465084.1"/>
    <property type="molecule type" value="Genomic_DNA"/>
</dbReference>
<accession>A0A9P6CLN7</accession>
<dbReference type="AlphaFoldDB" id="A0A9P6CLN7"/>
<reference evidence="2" key="1">
    <citation type="submission" date="2020-11" db="EMBL/GenBank/DDBJ databases">
        <authorList>
            <consortium name="DOE Joint Genome Institute"/>
            <person name="Ahrendt S."/>
            <person name="Riley R."/>
            <person name="Andreopoulos W."/>
            <person name="Labutti K."/>
            <person name="Pangilinan J."/>
            <person name="Ruiz-Duenas F.J."/>
            <person name="Barrasa J.M."/>
            <person name="Sanchez-Garcia M."/>
            <person name="Camarero S."/>
            <person name="Miyauchi S."/>
            <person name="Serrano A."/>
            <person name="Linde D."/>
            <person name="Babiker R."/>
            <person name="Drula E."/>
            <person name="Ayuso-Fernandez I."/>
            <person name="Pacheco R."/>
            <person name="Padilla G."/>
            <person name="Ferreira P."/>
            <person name="Barriuso J."/>
            <person name="Kellner H."/>
            <person name="Castanera R."/>
            <person name="Alfaro M."/>
            <person name="Ramirez L."/>
            <person name="Pisabarro A.G."/>
            <person name="Kuo A."/>
            <person name="Tritt A."/>
            <person name="Lipzen A."/>
            <person name="He G."/>
            <person name="Yan M."/>
            <person name="Ng V."/>
            <person name="Cullen D."/>
            <person name="Martin F."/>
            <person name="Rosso M.-N."/>
            <person name="Henrissat B."/>
            <person name="Hibbett D."/>
            <person name="Martinez A.T."/>
            <person name="Grigoriev I.V."/>
        </authorList>
    </citation>
    <scope>NUCLEOTIDE SEQUENCE</scope>
    <source>
        <strain evidence="2">CBS 247.69</strain>
    </source>
</reference>
<comment type="caution">
    <text evidence="2">The sequence shown here is derived from an EMBL/GenBank/DDBJ whole genome shotgun (WGS) entry which is preliminary data.</text>
</comment>
<protein>
    <submittedName>
        <fullName evidence="2">Uncharacterized protein</fullName>
    </submittedName>
</protein>
<evidence type="ECO:0000256" key="1">
    <source>
        <dbReference type="SAM" id="MobiDB-lite"/>
    </source>
</evidence>
<sequence>MSNLPMFRRRRDLYHRNLVDSGRLDPTYGLPHPLHREKSGFGPGVGVIEIDPVPRASVHRQISRTHHGYITYRIHRTSHTYPHPQANPTYHASRIIITHPNKIKIKKKRQTPNAKTQQGRSGAVRSEGLCLRGRTTGLIHHSRKDSRVSKNGKRILVLGSSCT</sequence>
<gene>
    <name evidence="2" type="ORF">BDZ94DRAFT_406202</name>
</gene>
<evidence type="ECO:0000313" key="2">
    <source>
        <dbReference type="EMBL" id="KAF9465084.1"/>
    </source>
</evidence>
<organism evidence="2 3">
    <name type="scientific">Collybia nuda</name>
    <dbReference type="NCBI Taxonomy" id="64659"/>
    <lineage>
        <taxon>Eukaryota</taxon>
        <taxon>Fungi</taxon>
        <taxon>Dikarya</taxon>
        <taxon>Basidiomycota</taxon>
        <taxon>Agaricomycotina</taxon>
        <taxon>Agaricomycetes</taxon>
        <taxon>Agaricomycetidae</taxon>
        <taxon>Agaricales</taxon>
        <taxon>Tricholomatineae</taxon>
        <taxon>Clitocybaceae</taxon>
        <taxon>Collybia</taxon>
    </lineage>
</organism>
<proteinExistence type="predicted"/>
<evidence type="ECO:0000313" key="3">
    <source>
        <dbReference type="Proteomes" id="UP000807353"/>
    </source>
</evidence>
<keyword evidence="3" id="KW-1185">Reference proteome</keyword>
<feature type="region of interest" description="Disordered" evidence="1">
    <location>
        <begin position="105"/>
        <end position="126"/>
    </location>
</feature>